<dbReference type="SUPFAM" id="SSF56300">
    <property type="entry name" value="Metallo-dependent phosphatases"/>
    <property type="match status" value="1"/>
</dbReference>
<keyword evidence="3" id="KW-1133">Transmembrane helix</keyword>
<feature type="transmembrane region" description="Helical" evidence="3">
    <location>
        <begin position="71"/>
        <end position="93"/>
    </location>
</feature>
<proteinExistence type="predicted"/>
<keyword evidence="3" id="KW-0472">Membrane</keyword>
<dbReference type="CDD" id="cd07385">
    <property type="entry name" value="MPP_YkuE_C"/>
    <property type="match status" value="1"/>
</dbReference>
<name>A0ABT3CZE9_9BACT</name>
<comment type="caution">
    <text evidence="5">The sequence shown here is derived from an EMBL/GenBank/DDBJ whole genome shotgun (WGS) entry which is preliminary data.</text>
</comment>
<protein>
    <submittedName>
        <fullName evidence="5">Metallophosphoesterase</fullName>
    </submittedName>
</protein>
<evidence type="ECO:0000256" key="2">
    <source>
        <dbReference type="ARBA" id="ARBA00022801"/>
    </source>
</evidence>
<feature type="transmembrane region" description="Helical" evidence="3">
    <location>
        <begin position="39"/>
        <end position="59"/>
    </location>
</feature>
<keyword evidence="3" id="KW-0812">Transmembrane</keyword>
<dbReference type="Gene3D" id="3.60.21.10">
    <property type="match status" value="1"/>
</dbReference>
<dbReference type="PANTHER" id="PTHR31302">
    <property type="entry name" value="TRANSMEMBRANE PROTEIN WITH METALLOPHOSPHOESTERASE DOMAIN-RELATED"/>
    <property type="match status" value="1"/>
</dbReference>
<accession>A0ABT3CZE9</accession>
<evidence type="ECO:0000256" key="3">
    <source>
        <dbReference type="SAM" id="Phobius"/>
    </source>
</evidence>
<dbReference type="Proteomes" id="UP001300692">
    <property type="component" value="Unassembled WGS sequence"/>
</dbReference>
<dbReference type="PANTHER" id="PTHR31302:SF31">
    <property type="entry name" value="PHOSPHODIESTERASE YAEI"/>
    <property type="match status" value="1"/>
</dbReference>
<feature type="domain" description="Calcineurin-like phosphoesterase" evidence="4">
    <location>
        <begin position="171"/>
        <end position="351"/>
    </location>
</feature>
<evidence type="ECO:0000259" key="4">
    <source>
        <dbReference type="Pfam" id="PF00149"/>
    </source>
</evidence>
<evidence type="ECO:0000256" key="1">
    <source>
        <dbReference type="ARBA" id="ARBA00022723"/>
    </source>
</evidence>
<evidence type="ECO:0000313" key="6">
    <source>
        <dbReference type="Proteomes" id="UP001300692"/>
    </source>
</evidence>
<reference evidence="5 6" key="1">
    <citation type="submission" date="2022-10" db="EMBL/GenBank/DDBJ databases">
        <title>Comparative genomics and taxonomic characterization of three novel marine species of genus Reichenbachiella exhibiting antioxidant and polysaccharide degradation activities.</title>
        <authorList>
            <person name="Muhammad N."/>
            <person name="Lee Y.-J."/>
            <person name="Ko J."/>
            <person name="Kim S.-G."/>
        </authorList>
    </citation>
    <scope>NUCLEOTIDE SEQUENCE [LARGE SCALE GENOMIC DNA]</scope>
    <source>
        <strain evidence="5 6">ABR2-5</strain>
    </source>
</reference>
<gene>
    <name evidence="5" type="ORF">N7U62_20540</name>
</gene>
<dbReference type="InterPro" id="IPR029052">
    <property type="entry name" value="Metallo-depent_PP-like"/>
</dbReference>
<feature type="transmembrane region" description="Helical" evidence="3">
    <location>
        <begin position="125"/>
        <end position="146"/>
    </location>
</feature>
<dbReference type="Pfam" id="PF00149">
    <property type="entry name" value="Metallophos"/>
    <property type="match status" value="1"/>
</dbReference>
<dbReference type="RefSeq" id="WP_264139987.1">
    <property type="nucleotide sequence ID" value="NZ_JAOYOD010000001.1"/>
</dbReference>
<sequence length="413" mass="47146">MHRFAFLFLVFLAFIALDYYVFQAIRLLFQQQNPWLKNSVYVIYWSLTLLTLVGILFWNRMDTYELAHFRSFVASGMVMNLTGKLLSGIIVFFDDIIRLGKYVYRGVVQNGAVNQATEGITRSEFLAQSAIVAGAVPFAMMSYGILSGAYDYRVRRKTIYLSNLPKAFDGLKVAQLSDIHSGSFYNKKAVQGGVDLLLKEKPDLFLFTGDLVNNESREVKDYMDIFSKVKAPLGQFSVLGNHDYGDYKHWRSAGAKQQNLQDLIESHKNMGWDIMLNEHRYVTVDGEKLALIGVENWGKGRFAKYGDLEKAAQNVEADTKILLSHDPSHWDAQVRPQFSDIDLTLSGHTHGFQFGVEIGDFRWSPSQYMYKQWADLYQEGSQYLYVNRGFGFLGYPGRIGILPEITILELKRA</sequence>
<organism evidence="5 6">
    <name type="scientific">Reichenbachiella ulvae</name>
    <dbReference type="NCBI Taxonomy" id="2980104"/>
    <lineage>
        <taxon>Bacteria</taxon>
        <taxon>Pseudomonadati</taxon>
        <taxon>Bacteroidota</taxon>
        <taxon>Cytophagia</taxon>
        <taxon>Cytophagales</taxon>
        <taxon>Reichenbachiellaceae</taxon>
        <taxon>Reichenbachiella</taxon>
    </lineage>
</organism>
<dbReference type="InterPro" id="IPR004843">
    <property type="entry name" value="Calcineurin-like_PHP"/>
</dbReference>
<keyword evidence="6" id="KW-1185">Reference proteome</keyword>
<dbReference type="EMBL" id="JAOYOD010000001">
    <property type="protein sequence ID" value="MCV9389073.1"/>
    <property type="molecule type" value="Genomic_DNA"/>
</dbReference>
<evidence type="ECO:0000313" key="5">
    <source>
        <dbReference type="EMBL" id="MCV9389073.1"/>
    </source>
</evidence>
<dbReference type="InterPro" id="IPR051158">
    <property type="entry name" value="Metallophosphoesterase_sf"/>
</dbReference>
<keyword evidence="1" id="KW-0479">Metal-binding</keyword>
<keyword evidence="2" id="KW-0378">Hydrolase</keyword>